<keyword evidence="3" id="KW-1185">Reference proteome</keyword>
<reference evidence="2 3" key="1">
    <citation type="journal article" date="2021" name="bioRxiv">
        <title>The Gossypium anomalum genome as a resource for cotton improvement and evolutionary analysis of hybrid incompatibility.</title>
        <authorList>
            <person name="Grover C.E."/>
            <person name="Yuan D."/>
            <person name="Arick M.A."/>
            <person name="Miller E.R."/>
            <person name="Hu G."/>
            <person name="Peterson D.G."/>
            <person name="Wendel J.F."/>
            <person name="Udall J.A."/>
        </authorList>
    </citation>
    <scope>NUCLEOTIDE SEQUENCE [LARGE SCALE GENOMIC DNA]</scope>
    <source>
        <strain evidence="2">JFW-Udall</strain>
        <tissue evidence="2">Leaf</tissue>
    </source>
</reference>
<gene>
    <name evidence="2" type="ORF">CXB51_033667</name>
</gene>
<keyword evidence="1" id="KW-0732">Signal</keyword>
<evidence type="ECO:0000313" key="3">
    <source>
        <dbReference type="Proteomes" id="UP000701853"/>
    </source>
</evidence>
<dbReference type="EMBL" id="JAHUZN010000012">
    <property type="protein sequence ID" value="KAG8473973.1"/>
    <property type="molecule type" value="Genomic_DNA"/>
</dbReference>
<evidence type="ECO:0000313" key="2">
    <source>
        <dbReference type="EMBL" id="KAG8473973.1"/>
    </source>
</evidence>
<feature type="chain" id="PRO_5035194980" description="Desiccation-related protein PCC13-62" evidence="1">
    <location>
        <begin position="25"/>
        <end position="567"/>
    </location>
</feature>
<organism evidence="2 3">
    <name type="scientific">Gossypium anomalum</name>
    <dbReference type="NCBI Taxonomy" id="47600"/>
    <lineage>
        <taxon>Eukaryota</taxon>
        <taxon>Viridiplantae</taxon>
        <taxon>Streptophyta</taxon>
        <taxon>Embryophyta</taxon>
        <taxon>Tracheophyta</taxon>
        <taxon>Spermatophyta</taxon>
        <taxon>Magnoliopsida</taxon>
        <taxon>eudicotyledons</taxon>
        <taxon>Gunneridae</taxon>
        <taxon>Pentapetalae</taxon>
        <taxon>rosids</taxon>
        <taxon>malvids</taxon>
        <taxon>Malvales</taxon>
        <taxon>Malvaceae</taxon>
        <taxon>Malvoideae</taxon>
        <taxon>Gossypium</taxon>
    </lineage>
</organism>
<sequence length="567" mass="60275">MANPSCLSYAFLLLVAFQSTMINANTVIHTPQCRPVAASSNEKIIFSVNLLLYQAQFLLHASIGVGINDISPGLVQGPAPIGATTANFSNSVRRVIEEVGLVTVGHLRALVQAEILDAPITSPLIDVSAEAYAAFVNVAFNVTTLTPPFNIYANTPSFVAAAKGFSTFIQQYYAGIIPSIVGNDLQQLVTRIGLSQAAGLGVLRTLLNDVINSTVQPYTFTAAELSNRTSEVVNRLGGCGVKAEGLIVPLQLGAENRTTSNVVPADVNSLAYVRSEREILRMVFGTGNATMPGGLYPGGFMGNSNKMANRSCLLYAFVLLVAFQSSMIMANTVLHTPQCRPVAASSRDKILFSINLLIYKAEFFLRASVGVGINGPQLDLSAQVFAGFVNLGFNVSTLSPPFNIYANTPSFVLAAEAISAFTVQYYAGIIPLIVGDEQRQVVAGIGLNEAAAFGVLRTILNDGVNSTVPPYTFTMAELTNRTSEVVNRLGGCGVKDEGLIVPFQLGAENRTTSNVVPGDVNSLAHVRFEREILRIVFGTGNATMPGGLYPDGFTGALYQLILNLNLS</sequence>
<dbReference type="AlphaFoldDB" id="A0A8J5XRW1"/>
<dbReference type="OrthoDB" id="1001765at2759"/>
<feature type="signal peptide" evidence="1">
    <location>
        <begin position="1"/>
        <end position="24"/>
    </location>
</feature>
<proteinExistence type="predicted"/>
<dbReference type="Proteomes" id="UP000701853">
    <property type="component" value="Chromosome 12"/>
</dbReference>
<evidence type="ECO:0000256" key="1">
    <source>
        <dbReference type="SAM" id="SignalP"/>
    </source>
</evidence>
<comment type="caution">
    <text evidence="2">The sequence shown here is derived from an EMBL/GenBank/DDBJ whole genome shotgun (WGS) entry which is preliminary data.</text>
</comment>
<accession>A0A8J5XRW1</accession>
<dbReference type="PANTHER" id="PTHR31694">
    <property type="entry name" value="DESICCATION-LIKE PROTEIN"/>
    <property type="match status" value="1"/>
</dbReference>
<dbReference type="InterPro" id="IPR052965">
    <property type="entry name" value="Pigment-catalase-like"/>
</dbReference>
<name>A0A8J5XRW1_9ROSI</name>
<dbReference type="PANTHER" id="PTHR31694:SF17">
    <property type="entry name" value="DESICCATION-RELATED PROTEIN PCC13-62-LIKE"/>
    <property type="match status" value="1"/>
</dbReference>
<protein>
    <recommendedName>
        <fullName evidence="4">Desiccation-related protein PCC13-62</fullName>
    </recommendedName>
</protein>
<dbReference type="Pfam" id="PF13668">
    <property type="entry name" value="Ferritin_2"/>
    <property type="match status" value="1"/>
</dbReference>
<evidence type="ECO:0008006" key="4">
    <source>
        <dbReference type="Google" id="ProtNLM"/>
    </source>
</evidence>